<gene>
    <name evidence="1" type="ORF">XBO1_2650026</name>
</gene>
<name>A0A077P930_XENBV</name>
<sequence length="20" mass="2454">MVLSYNFILYKDGIVLQYHH</sequence>
<comment type="caution">
    <text evidence="1">The sequence shown here is derived from an EMBL/GenBank/DDBJ whole genome shotgun (WGS) entry which is preliminary data.</text>
</comment>
<reference evidence="1" key="1">
    <citation type="submission" date="2013-07" db="EMBL/GenBank/DDBJ databases">
        <title>Sub-species coevolution in mutualistic symbiosis.</title>
        <authorList>
            <person name="Murfin K."/>
            <person name="Klassen J."/>
            <person name="Lee M."/>
            <person name="Forst S."/>
            <person name="Stock P."/>
            <person name="Goodrich-Blair H."/>
        </authorList>
    </citation>
    <scope>NUCLEOTIDE SEQUENCE [LARGE SCALE GENOMIC DNA]</scope>
    <source>
        <strain evidence="1">Oregonense</strain>
    </source>
</reference>
<dbReference type="EMBL" id="CBSX010000185">
    <property type="protein sequence ID" value="CDH07344.1"/>
    <property type="molecule type" value="Genomic_DNA"/>
</dbReference>
<dbReference type="HOGENOM" id="CLU_3428439_0_0_6"/>
<accession>A0A077P930</accession>
<dbReference type="Proteomes" id="UP000028483">
    <property type="component" value="Unassembled WGS sequence"/>
</dbReference>
<protein>
    <submittedName>
        <fullName evidence="1">Uncharacterized protein</fullName>
    </submittedName>
</protein>
<evidence type="ECO:0000313" key="1">
    <source>
        <dbReference type="EMBL" id="CDH07344.1"/>
    </source>
</evidence>
<organism evidence="1 2">
    <name type="scientific">Xenorhabdus bovienii str. oregonense</name>
    <dbReference type="NCBI Taxonomy" id="1398202"/>
    <lineage>
        <taxon>Bacteria</taxon>
        <taxon>Pseudomonadati</taxon>
        <taxon>Pseudomonadota</taxon>
        <taxon>Gammaproteobacteria</taxon>
        <taxon>Enterobacterales</taxon>
        <taxon>Morganellaceae</taxon>
        <taxon>Xenorhabdus</taxon>
    </lineage>
</organism>
<dbReference type="AlphaFoldDB" id="A0A077P930"/>
<proteinExistence type="predicted"/>
<evidence type="ECO:0000313" key="2">
    <source>
        <dbReference type="Proteomes" id="UP000028483"/>
    </source>
</evidence>